<protein>
    <submittedName>
        <fullName evidence="1">Uncharacterized protein</fullName>
    </submittedName>
</protein>
<dbReference type="EMBL" id="HACA01023702">
    <property type="protein sequence ID" value="CDW41063.1"/>
    <property type="molecule type" value="Transcribed_RNA"/>
</dbReference>
<accession>A0A0K2US27</accession>
<sequence>MFGFLHLLPDSGRAHPAIIYVFIYQSCHLYPFFPQ</sequence>
<dbReference type="AlphaFoldDB" id="A0A0K2US27"/>
<reference evidence="1" key="1">
    <citation type="submission" date="2014-05" db="EMBL/GenBank/DDBJ databases">
        <authorList>
            <person name="Chronopoulou M."/>
        </authorList>
    </citation>
    <scope>NUCLEOTIDE SEQUENCE</scope>
    <source>
        <tissue evidence="1">Whole organism</tissue>
    </source>
</reference>
<evidence type="ECO:0000313" key="1">
    <source>
        <dbReference type="EMBL" id="CDW41063.1"/>
    </source>
</evidence>
<name>A0A0K2US27_LEPSM</name>
<proteinExistence type="predicted"/>
<organism evidence="1">
    <name type="scientific">Lepeophtheirus salmonis</name>
    <name type="common">Salmon louse</name>
    <name type="synonym">Caligus salmonis</name>
    <dbReference type="NCBI Taxonomy" id="72036"/>
    <lineage>
        <taxon>Eukaryota</taxon>
        <taxon>Metazoa</taxon>
        <taxon>Ecdysozoa</taxon>
        <taxon>Arthropoda</taxon>
        <taxon>Crustacea</taxon>
        <taxon>Multicrustacea</taxon>
        <taxon>Hexanauplia</taxon>
        <taxon>Copepoda</taxon>
        <taxon>Siphonostomatoida</taxon>
        <taxon>Caligidae</taxon>
        <taxon>Lepeophtheirus</taxon>
    </lineage>
</organism>